<proteinExistence type="predicted"/>
<feature type="chain" id="PRO_5038849633" description="Lipoprotein" evidence="2">
    <location>
        <begin position="23"/>
        <end position="337"/>
    </location>
</feature>
<organism evidence="3 4">
    <name type="scientific">Anaerostipes hadrus</name>
    <dbReference type="NCBI Taxonomy" id="649756"/>
    <lineage>
        <taxon>Bacteria</taxon>
        <taxon>Bacillati</taxon>
        <taxon>Bacillota</taxon>
        <taxon>Clostridia</taxon>
        <taxon>Lachnospirales</taxon>
        <taxon>Lachnospiraceae</taxon>
        <taxon>Anaerostipes</taxon>
    </lineage>
</organism>
<dbReference type="Proteomes" id="UP000008960">
    <property type="component" value="Chromosome"/>
</dbReference>
<gene>
    <name evidence="3" type="ORF">CL2_29840</name>
</gene>
<evidence type="ECO:0000313" key="4">
    <source>
        <dbReference type="Proteomes" id="UP000008960"/>
    </source>
</evidence>
<accession>D4MWJ6</accession>
<reference evidence="3 4" key="2">
    <citation type="submission" date="2010-03" db="EMBL/GenBank/DDBJ databases">
        <authorList>
            <person name="Pajon A."/>
        </authorList>
    </citation>
    <scope>NUCLEOTIDE SEQUENCE [LARGE SCALE GENOMIC DNA]</scope>
    <source>
        <strain evidence="3 4">SSC/2</strain>
    </source>
</reference>
<evidence type="ECO:0000313" key="3">
    <source>
        <dbReference type="EMBL" id="CBL39762.1"/>
    </source>
</evidence>
<protein>
    <recommendedName>
        <fullName evidence="5">Lipoprotein</fullName>
    </recommendedName>
</protein>
<dbReference type="KEGG" id="bprl:CL2_29840"/>
<evidence type="ECO:0000256" key="1">
    <source>
        <dbReference type="SAM" id="MobiDB-lite"/>
    </source>
</evidence>
<feature type="region of interest" description="Disordered" evidence="1">
    <location>
        <begin position="190"/>
        <end position="223"/>
    </location>
</feature>
<evidence type="ECO:0008006" key="5">
    <source>
        <dbReference type="Google" id="ProtNLM"/>
    </source>
</evidence>
<sequence length="337" mass="37961">MRKKLLTVGLAVLMAISSTSCKSSEKTQTAKEDTYKNYKQYNTSFGLKYKIPNDWNKTDTSTSTDLTFSKDDDTITHGLIGVYYYEFDGDIIQKENFRSLVSNIKDGENYNGKFHSESSTINGVKVKFFSYELDINGDAYFMKGIVFNCGNGYCILDFIYPTNKDYGELFDNIANSISVNTSAIVTATEKPNETEASVSATEEPTTTEVTTEATTEKATQVNPKSKDITDKDIDFSSDYRNDSTGKWRIAITSDSFDIEKYALSYYLNYFKADDEIHVIVNFTRMTTTKISDMGDTLDVSIHEYTKGEEHDANKALGGMLLNEYHVNIKTGKITKIQ</sequence>
<name>D4MWJ6_ANAHA</name>
<feature type="signal peptide" evidence="2">
    <location>
        <begin position="1"/>
        <end position="22"/>
    </location>
</feature>
<dbReference type="RefSeq" id="WP_008393537.1">
    <property type="nucleotide sequence ID" value="NC_021016.1"/>
</dbReference>
<dbReference type="PATRIC" id="fig|245018.3.peg.387"/>
<evidence type="ECO:0000256" key="2">
    <source>
        <dbReference type="SAM" id="SignalP"/>
    </source>
</evidence>
<reference evidence="3 4" key="1">
    <citation type="submission" date="2010-03" db="EMBL/GenBank/DDBJ databases">
        <title>The genome sequence of Clostridiales sp. SSC/2.</title>
        <authorList>
            <consortium name="metaHIT consortium -- http://www.metahit.eu/"/>
            <person name="Pajon A."/>
            <person name="Turner K."/>
            <person name="Parkhill J."/>
            <person name="Duncan S."/>
            <person name="Flint H."/>
        </authorList>
    </citation>
    <scope>NUCLEOTIDE SEQUENCE [LARGE SCALE GENOMIC DNA]</scope>
    <source>
        <strain evidence="3 4">SSC/2</strain>
    </source>
</reference>
<keyword evidence="2" id="KW-0732">Signal</keyword>
<dbReference type="PROSITE" id="PS51257">
    <property type="entry name" value="PROKAR_LIPOPROTEIN"/>
    <property type="match status" value="1"/>
</dbReference>
<dbReference type="EMBL" id="FP929061">
    <property type="protein sequence ID" value="CBL39762.1"/>
    <property type="molecule type" value="Genomic_DNA"/>
</dbReference>
<feature type="compositionally biased region" description="Low complexity" evidence="1">
    <location>
        <begin position="194"/>
        <end position="219"/>
    </location>
</feature>
<dbReference type="AlphaFoldDB" id="D4MWJ6"/>